<reference evidence="1" key="1">
    <citation type="submission" date="2022-07" db="EMBL/GenBank/DDBJ databases">
        <title>Genome Sequence of Phlebia brevispora.</title>
        <authorList>
            <person name="Buettner E."/>
        </authorList>
    </citation>
    <scope>NUCLEOTIDE SEQUENCE</scope>
    <source>
        <strain evidence="1">MPL23</strain>
    </source>
</reference>
<sequence>MNRNFTSSTSPPTSASLHVARRIRDMHVLRLTMNPLYPDGNDMPPRRTQAGTKRASIEKPPEHDLKKPRLDEIEGSSDTSQSEDSASTSHTTSTSFENVVRNQDEEIPDPLPSFTKEATVSEHPTCRDHEEHDTNNTEPLPVGGEESHVGPVHPPAGGDEGTLHGVPLTDPENAGPDVGPVNHTQLLDVSIRPYFHAELVERLNHLVTYTNATNACYAIHELPANNLYWPPSRQSRDDKSDFMHIDCKLVLVWFVGEVILPRFAKGESHARKPGLLFRPVLQADLNRANKILRENSMPRRVENDSDEGLWIGKWVANNSVPDARIPPFVDVFDGTSKIKQKAQMTRLDVHDLKPHDLVLIEAMILRWPLERGEERIEFYKTRNWKTWRTEYKLDAIYLLFPGSTYMDEKRPGEDVEL</sequence>
<proteinExistence type="predicted"/>
<dbReference type="Proteomes" id="UP001148662">
    <property type="component" value="Unassembled WGS sequence"/>
</dbReference>
<evidence type="ECO:0000313" key="2">
    <source>
        <dbReference type="Proteomes" id="UP001148662"/>
    </source>
</evidence>
<name>A0ACC1TDQ2_9APHY</name>
<comment type="caution">
    <text evidence="1">The sequence shown here is derived from an EMBL/GenBank/DDBJ whole genome shotgun (WGS) entry which is preliminary data.</text>
</comment>
<keyword evidence="2" id="KW-1185">Reference proteome</keyword>
<accession>A0ACC1TDQ2</accession>
<gene>
    <name evidence="1" type="ORF">NM688_g552</name>
</gene>
<protein>
    <submittedName>
        <fullName evidence="1">Uncharacterized protein</fullName>
    </submittedName>
</protein>
<organism evidence="1 2">
    <name type="scientific">Phlebia brevispora</name>
    <dbReference type="NCBI Taxonomy" id="194682"/>
    <lineage>
        <taxon>Eukaryota</taxon>
        <taxon>Fungi</taxon>
        <taxon>Dikarya</taxon>
        <taxon>Basidiomycota</taxon>
        <taxon>Agaricomycotina</taxon>
        <taxon>Agaricomycetes</taxon>
        <taxon>Polyporales</taxon>
        <taxon>Meruliaceae</taxon>
        <taxon>Phlebia</taxon>
    </lineage>
</organism>
<dbReference type="EMBL" id="JANHOG010000046">
    <property type="protein sequence ID" value="KAJ3559085.1"/>
    <property type="molecule type" value="Genomic_DNA"/>
</dbReference>
<evidence type="ECO:0000313" key="1">
    <source>
        <dbReference type="EMBL" id="KAJ3559085.1"/>
    </source>
</evidence>